<dbReference type="KEGG" id="hir:HETIRDRAFT_475418"/>
<dbReference type="Gene3D" id="3.90.260.10">
    <property type="entry name" value="Transglutaminase-like"/>
    <property type="match status" value="1"/>
</dbReference>
<feature type="region of interest" description="Disordered" evidence="6">
    <location>
        <begin position="814"/>
        <end position="948"/>
    </location>
</feature>
<dbReference type="Gene3D" id="3.30.60.290">
    <property type="entry name" value="Rad4, beta-hairpin domain BHD2"/>
    <property type="match status" value="1"/>
</dbReference>
<keyword evidence="12" id="KW-1185">Reference proteome</keyword>
<dbReference type="InterPro" id="IPR018327">
    <property type="entry name" value="BHD_2"/>
</dbReference>
<dbReference type="PANTHER" id="PTHR12135">
    <property type="entry name" value="DNA REPAIR PROTEIN XP-C / RAD4"/>
    <property type="match status" value="1"/>
</dbReference>
<feature type="compositionally biased region" description="Basic and acidic residues" evidence="6">
    <location>
        <begin position="227"/>
        <end position="236"/>
    </location>
</feature>
<keyword evidence="3" id="KW-0227">DNA damage</keyword>
<feature type="region of interest" description="Disordered" evidence="6">
    <location>
        <begin position="738"/>
        <end position="795"/>
    </location>
</feature>
<dbReference type="Pfam" id="PF03835">
    <property type="entry name" value="Rad4"/>
    <property type="match status" value="1"/>
</dbReference>
<feature type="domain" description="Rad4 beta-hairpin" evidence="7">
    <location>
        <begin position="440"/>
        <end position="491"/>
    </location>
</feature>
<dbReference type="eggNOG" id="KOG2179">
    <property type="taxonomic scope" value="Eukaryota"/>
</dbReference>
<dbReference type="SMART" id="SM01032">
    <property type="entry name" value="BHD_3"/>
    <property type="match status" value="1"/>
</dbReference>
<feature type="compositionally biased region" description="Low complexity" evidence="6">
    <location>
        <begin position="738"/>
        <end position="748"/>
    </location>
</feature>
<dbReference type="GO" id="GO:0005737">
    <property type="term" value="C:cytoplasm"/>
    <property type="evidence" value="ECO:0007669"/>
    <property type="project" value="TreeGrafter"/>
</dbReference>
<dbReference type="InterPro" id="IPR018326">
    <property type="entry name" value="Rad4_beta-hairpin_dom1"/>
</dbReference>
<dbReference type="OrthoDB" id="300780at2759"/>
<dbReference type="Proteomes" id="UP000030671">
    <property type="component" value="Unassembled WGS sequence"/>
</dbReference>
<dbReference type="InterPro" id="IPR018325">
    <property type="entry name" value="Rad4/PNGase_transGLS-fold"/>
</dbReference>
<evidence type="ECO:0000259" key="8">
    <source>
        <dbReference type="SMART" id="SM01031"/>
    </source>
</evidence>
<dbReference type="InterPro" id="IPR004583">
    <property type="entry name" value="DNA_repair_Rad4"/>
</dbReference>
<dbReference type="GO" id="GO:0071942">
    <property type="term" value="C:XPC complex"/>
    <property type="evidence" value="ECO:0007669"/>
    <property type="project" value="TreeGrafter"/>
</dbReference>
<dbReference type="Pfam" id="PF10405">
    <property type="entry name" value="BHD_3"/>
    <property type="match status" value="1"/>
</dbReference>
<evidence type="ECO:0000259" key="7">
    <source>
        <dbReference type="SMART" id="SM01030"/>
    </source>
</evidence>
<feature type="compositionally biased region" description="Acidic residues" evidence="6">
    <location>
        <begin position="243"/>
        <end position="253"/>
    </location>
</feature>
<dbReference type="SMART" id="SM01031">
    <property type="entry name" value="BHD_2"/>
    <property type="match status" value="1"/>
</dbReference>
<gene>
    <name evidence="10" type="ORF">HETIRDRAFT_475418</name>
    <name evidence="11" type="ORF">HETIRDRAFT_475457</name>
</gene>
<keyword evidence="4" id="KW-0234">DNA repair</keyword>
<keyword evidence="5" id="KW-0539">Nucleus</keyword>
<dbReference type="Gene3D" id="3.30.70.2460">
    <property type="entry name" value="Rad4, beta-hairpin domain BHD3"/>
    <property type="match status" value="1"/>
</dbReference>
<evidence type="ECO:0000256" key="2">
    <source>
        <dbReference type="ARBA" id="ARBA00009525"/>
    </source>
</evidence>
<dbReference type="Pfam" id="PF10403">
    <property type="entry name" value="BHD_1"/>
    <property type="match status" value="1"/>
</dbReference>
<dbReference type="GO" id="GO:0003697">
    <property type="term" value="F:single-stranded DNA binding"/>
    <property type="evidence" value="ECO:0007669"/>
    <property type="project" value="TreeGrafter"/>
</dbReference>
<dbReference type="InterPro" id="IPR042488">
    <property type="entry name" value="Rad4_BHD3_sf"/>
</dbReference>
<sequence length="948" mass="104030">MWPPAILTVHEYSADVDTCRKKLGGISRAERLVRIDCHKVHTVALLTNAWVRNKWLSDPLLQARLLSLTPLNLQNTFANIHKSRIPDALQRGTMFEMAMLRLVEWWSQDFFEVVLSGHLRSRIFDDVQSELLATGMVEPTDQKGKGKGKAHEIGSGWLDEGEVVKSEKSLMKHALQKWGSRDVSAQLFTSLCRALGIPARLVVSLQSVPWQAGAGKPKTNPKLKGMNGRDKGKEKAAQGSDHGDEELDMEEVEIPATGKFPEGGERLDGGFIPPEDKGKGKKKVGPIIKLRATRSKGQTLNSSRPLKPPDPTTTPPIFWTEVFSRPDARWLPVDPIRAIVNKRKVFDPASLISSVNATRAIARTTRVDNRMAYVLAFEEDGYARDLTPRYAREYGAKVAKAQVGGKGRREWWTRVLGIVTRPYRLHRDDLEDDELASNQITEGMPTTLAGFKDHSLYVLARHLHRDQEIEPNSPELGKFRGEPVYPRSAVLSLKTAENWMRRGRSVRTGEQPMKFVKQRASTIGRKREIEVLREAGATADGNGPDVLQGLYAERQTELYRPPPVVDGVIPKNDFGNIDLYVPSMLPVGAAHIPNKGASKVARQLGFDYAEAVTNFEFKNRRAFPVITGIVVASENEQTVLEACWEHEHNAAIKEQAKRQEAVIKRWTRLVHGLRIRQRLQEQYAGRGDDQGLGKSIEVTVQTSRPDAQASGGFLTTADDVVQHYYLPKFQHPILDSAPDAAAAAHADPQPGPSTAPSASLGDRGSPSLVMETVDDSDSDMSSVSIPPQPVRGGAPKSMAELAALDSVHQSAVGSRASSTAMVARDQPAVAEAEAYRPSPATAGTKATPRGRGANHASSSGKSTPSRVRGPPVKGKKRVRAGSTSAESDVADGPNQPPPTKRTRGRASAPAPAPTPASERVLRSRRGKSVAQLQQEREQDEAYRRAIED</sequence>
<evidence type="ECO:0000259" key="9">
    <source>
        <dbReference type="SMART" id="SM01032"/>
    </source>
</evidence>
<feature type="compositionally biased region" description="Polar residues" evidence="6">
    <location>
        <begin position="295"/>
        <end position="304"/>
    </location>
</feature>
<dbReference type="GeneID" id="20677628"/>
<dbReference type="FunFam" id="3.30.70.2460:FF:000001">
    <property type="entry name" value="DNA repair protein Rad4 family"/>
    <property type="match status" value="1"/>
</dbReference>
<dbReference type="RefSeq" id="XP_009546525.1">
    <property type="nucleotide sequence ID" value="XM_009548230.1"/>
</dbReference>
<organism evidence="11 12">
    <name type="scientific">Heterobasidion irregulare (strain TC 32-1)</name>
    <dbReference type="NCBI Taxonomy" id="747525"/>
    <lineage>
        <taxon>Eukaryota</taxon>
        <taxon>Fungi</taxon>
        <taxon>Dikarya</taxon>
        <taxon>Basidiomycota</taxon>
        <taxon>Agaricomycotina</taxon>
        <taxon>Agaricomycetes</taxon>
        <taxon>Russulales</taxon>
        <taxon>Bondarzewiaceae</taxon>
        <taxon>Heterobasidion</taxon>
        <taxon>Heterobasidion annosum species complex</taxon>
    </lineage>
</organism>
<feature type="domain" description="Rad4 beta-hairpin" evidence="8">
    <location>
        <begin position="493"/>
        <end position="562"/>
    </location>
</feature>
<reference evidence="11 12" key="1">
    <citation type="journal article" date="2012" name="New Phytol.">
        <title>Insight into trade-off between wood decay and parasitism from the genome of a fungal forest pathogen.</title>
        <authorList>
            <person name="Olson A."/>
            <person name="Aerts A."/>
            <person name="Asiegbu F."/>
            <person name="Belbahri L."/>
            <person name="Bouzid O."/>
            <person name="Broberg A."/>
            <person name="Canback B."/>
            <person name="Coutinho P.M."/>
            <person name="Cullen D."/>
            <person name="Dalman K."/>
            <person name="Deflorio G."/>
            <person name="van Diepen L.T."/>
            <person name="Dunand C."/>
            <person name="Duplessis S."/>
            <person name="Durling M."/>
            <person name="Gonthier P."/>
            <person name="Grimwood J."/>
            <person name="Fossdal C.G."/>
            <person name="Hansson D."/>
            <person name="Henrissat B."/>
            <person name="Hietala A."/>
            <person name="Himmelstrand K."/>
            <person name="Hoffmeister D."/>
            <person name="Hogberg N."/>
            <person name="James T.Y."/>
            <person name="Karlsson M."/>
            <person name="Kohler A."/>
            <person name="Kues U."/>
            <person name="Lee Y.H."/>
            <person name="Lin Y.C."/>
            <person name="Lind M."/>
            <person name="Lindquist E."/>
            <person name="Lombard V."/>
            <person name="Lucas S."/>
            <person name="Lunden K."/>
            <person name="Morin E."/>
            <person name="Murat C."/>
            <person name="Park J."/>
            <person name="Raffaello T."/>
            <person name="Rouze P."/>
            <person name="Salamov A."/>
            <person name="Schmutz J."/>
            <person name="Solheim H."/>
            <person name="Stahlberg J."/>
            <person name="Velez H."/>
            <person name="de Vries R.P."/>
            <person name="Wiebenga A."/>
            <person name="Woodward S."/>
            <person name="Yakovlev I."/>
            <person name="Garbelotto M."/>
            <person name="Martin F."/>
            <person name="Grigoriev I.V."/>
            <person name="Stenlid J."/>
        </authorList>
    </citation>
    <scope>NUCLEOTIDE SEQUENCE [LARGE SCALE GENOMIC DNA]</scope>
    <source>
        <strain evidence="11 12">TC 32-1</strain>
    </source>
</reference>
<dbReference type="EMBL" id="KI925458">
    <property type="protein sequence ID" value="ETW81935.1"/>
    <property type="molecule type" value="Genomic_DNA"/>
</dbReference>
<dbReference type="RefSeq" id="XP_009546487.1">
    <property type="nucleotide sequence ID" value="XM_009548192.1"/>
</dbReference>
<dbReference type="AlphaFoldDB" id="W4K9A3"/>
<feature type="compositionally biased region" description="Polar residues" evidence="6">
    <location>
        <begin position="855"/>
        <end position="865"/>
    </location>
</feature>
<evidence type="ECO:0000313" key="11">
    <source>
        <dbReference type="EMBL" id="ETW81935.1"/>
    </source>
</evidence>
<dbReference type="InterPro" id="IPR036985">
    <property type="entry name" value="Transglutaminase-like_sf"/>
</dbReference>
<dbReference type="SUPFAM" id="SSF54001">
    <property type="entry name" value="Cysteine proteinases"/>
    <property type="match status" value="1"/>
</dbReference>
<dbReference type="GO" id="GO:0003684">
    <property type="term" value="F:damaged DNA binding"/>
    <property type="evidence" value="ECO:0007669"/>
    <property type="project" value="InterPro"/>
</dbReference>
<evidence type="ECO:0000256" key="1">
    <source>
        <dbReference type="ARBA" id="ARBA00004123"/>
    </source>
</evidence>
<dbReference type="EMBL" id="KI925458">
    <property type="protein sequence ID" value="ETW81896.1"/>
    <property type="molecule type" value="Genomic_DNA"/>
</dbReference>
<dbReference type="GeneID" id="20677625"/>
<dbReference type="HOGENOM" id="CLU_003639_2_0_1"/>
<comment type="similarity">
    <text evidence="2">Belongs to the XPC family.</text>
</comment>
<dbReference type="Pfam" id="PF10404">
    <property type="entry name" value="BHD_2"/>
    <property type="match status" value="1"/>
</dbReference>
<proteinExistence type="inferred from homology"/>
<protein>
    <recommendedName>
        <fullName evidence="13">Rad4-domain-containing protein</fullName>
    </recommendedName>
</protein>
<name>W4K9A3_HETIT</name>
<dbReference type="KEGG" id="hir:HETIRDRAFT_475457"/>
<dbReference type="GO" id="GO:0000111">
    <property type="term" value="C:nucleotide-excision repair factor 2 complex"/>
    <property type="evidence" value="ECO:0007669"/>
    <property type="project" value="TreeGrafter"/>
</dbReference>
<feature type="compositionally biased region" description="Basic and acidic residues" evidence="6">
    <location>
        <begin position="262"/>
        <end position="278"/>
    </location>
</feature>
<dbReference type="PANTHER" id="PTHR12135:SF0">
    <property type="entry name" value="DNA REPAIR PROTEIN COMPLEMENTING XP-C CELLS"/>
    <property type="match status" value="1"/>
</dbReference>
<evidence type="ECO:0000313" key="10">
    <source>
        <dbReference type="EMBL" id="ETW81896.1"/>
    </source>
</evidence>
<dbReference type="InterPro" id="IPR038765">
    <property type="entry name" value="Papain-like_cys_pep_sf"/>
</dbReference>
<feature type="region of interest" description="Disordered" evidence="6">
    <location>
        <begin position="295"/>
        <end position="314"/>
    </location>
</feature>
<accession>W4K9A3</accession>
<comment type="subcellular location">
    <subcellularLocation>
        <location evidence="1">Nucleus</location>
    </subcellularLocation>
</comment>
<feature type="domain" description="Rad4 beta-hairpin" evidence="9">
    <location>
        <begin position="569"/>
        <end position="643"/>
    </location>
</feature>
<evidence type="ECO:0000256" key="3">
    <source>
        <dbReference type="ARBA" id="ARBA00022763"/>
    </source>
</evidence>
<evidence type="ECO:0000313" key="12">
    <source>
        <dbReference type="Proteomes" id="UP000030671"/>
    </source>
</evidence>
<feature type="region of interest" description="Disordered" evidence="6">
    <location>
        <begin position="211"/>
        <end position="283"/>
    </location>
</feature>
<evidence type="ECO:0008006" key="13">
    <source>
        <dbReference type="Google" id="ProtNLM"/>
    </source>
</evidence>
<dbReference type="GO" id="GO:0006289">
    <property type="term" value="P:nucleotide-excision repair"/>
    <property type="evidence" value="ECO:0007669"/>
    <property type="project" value="InterPro"/>
</dbReference>
<dbReference type="GO" id="GO:0006298">
    <property type="term" value="P:mismatch repair"/>
    <property type="evidence" value="ECO:0007669"/>
    <property type="project" value="TreeGrafter"/>
</dbReference>
<dbReference type="Gene3D" id="2.20.20.110">
    <property type="entry name" value="Rad4, beta-hairpin domain BHD1"/>
    <property type="match status" value="1"/>
</dbReference>
<dbReference type="FunCoup" id="W4K9A3">
    <property type="interactions" value="83"/>
</dbReference>
<dbReference type="STRING" id="747525.W4K9A3"/>
<dbReference type="SMART" id="SM01030">
    <property type="entry name" value="BHD_1"/>
    <property type="match status" value="1"/>
</dbReference>
<evidence type="ECO:0000256" key="5">
    <source>
        <dbReference type="ARBA" id="ARBA00023242"/>
    </source>
</evidence>
<evidence type="ECO:0000256" key="6">
    <source>
        <dbReference type="SAM" id="MobiDB-lite"/>
    </source>
</evidence>
<evidence type="ECO:0000256" key="4">
    <source>
        <dbReference type="ARBA" id="ARBA00023204"/>
    </source>
</evidence>
<feature type="compositionally biased region" description="Basic and acidic residues" evidence="6">
    <location>
        <begin position="934"/>
        <end position="948"/>
    </location>
</feature>
<dbReference type="InterPro" id="IPR018328">
    <property type="entry name" value="Rad4_beta-hairpin_dom3"/>
</dbReference>